<comment type="caution">
    <text evidence="1">The sequence shown here is derived from an EMBL/GenBank/DDBJ whole genome shotgun (WGS) entry which is preliminary data.</text>
</comment>
<evidence type="ECO:0000313" key="1">
    <source>
        <dbReference type="EMBL" id="KAK3783786.1"/>
    </source>
</evidence>
<sequence>MDIGAILHLTHRRSVSVGWTLGLSYTLPIDAPSVWDGHWDYLTPYPPTLRQCGMDIGTILHLTHRRSFSVGWTLGLSYTLPTDAPSVWDGHWDYLTPYPPTLR</sequence>
<protein>
    <submittedName>
        <fullName evidence="1">Uncharacterized protein</fullName>
    </submittedName>
</protein>
<dbReference type="AlphaFoldDB" id="A0AAE1AAN5"/>
<organism evidence="1 2">
    <name type="scientific">Elysia crispata</name>
    <name type="common">lettuce slug</name>
    <dbReference type="NCBI Taxonomy" id="231223"/>
    <lineage>
        <taxon>Eukaryota</taxon>
        <taxon>Metazoa</taxon>
        <taxon>Spiralia</taxon>
        <taxon>Lophotrochozoa</taxon>
        <taxon>Mollusca</taxon>
        <taxon>Gastropoda</taxon>
        <taxon>Heterobranchia</taxon>
        <taxon>Euthyneura</taxon>
        <taxon>Panpulmonata</taxon>
        <taxon>Sacoglossa</taxon>
        <taxon>Placobranchoidea</taxon>
        <taxon>Plakobranchidae</taxon>
        <taxon>Elysia</taxon>
    </lineage>
</organism>
<accession>A0AAE1AAN5</accession>
<proteinExistence type="predicted"/>
<keyword evidence="2" id="KW-1185">Reference proteome</keyword>
<reference evidence="1" key="1">
    <citation type="journal article" date="2023" name="G3 (Bethesda)">
        <title>A reference genome for the long-term kleptoplast-retaining sea slug Elysia crispata morphotype clarki.</title>
        <authorList>
            <person name="Eastman K.E."/>
            <person name="Pendleton A.L."/>
            <person name="Shaikh M.A."/>
            <person name="Suttiyut T."/>
            <person name="Ogas R."/>
            <person name="Tomko P."/>
            <person name="Gavelis G."/>
            <person name="Widhalm J.R."/>
            <person name="Wisecaver J.H."/>
        </authorList>
    </citation>
    <scope>NUCLEOTIDE SEQUENCE</scope>
    <source>
        <strain evidence="1">ECLA1</strain>
    </source>
</reference>
<dbReference type="EMBL" id="JAWDGP010002355">
    <property type="protein sequence ID" value="KAK3783786.1"/>
    <property type="molecule type" value="Genomic_DNA"/>
</dbReference>
<dbReference type="Proteomes" id="UP001283361">
    <property type="component" value="Unassembled WGS sequence"/>
</dbReference>
<gene>
    <name evidence="1" type="ORF">RRG08_063447</name>
</gene>
<name>A0AAE1AAN5_9GAST</name>
<evidence type="ECO:0000313" key="2">
    <source>
        <dbReference type="Proteomes" id="UP001283361"/>
    </source>
</evidence>